<evidence type="ECO:0000256" key="2">
    <source>
        <dbReference type="ARBA" id="ARBA00022516"/>
    </source>
</evidence>
<name>A0A1M6C626_9FLAO</name>
<gene>
    <name evidence="8" type="ORF">SAMN04487908_103145</name>
</gene>
<keyword evidence="4" id="KW-0443">Lipid metabolism</keyword>
<dbReference type="SMART" id="SM00563">
    <property type="entry name" value="PlsC"/>
    <property type="match status" value="1"/>
</dbReference>
<keyword evidence="6" id="KW-0472">Membrane</keyword>
<keyword evidence="9" id="KW-1185">Reference proteome</keyword>
<dbReference type="STRING" id="797419.SAMN05216556_103145"/>
<protein>
    <submittedName>
        <fullName evidence="8">1-acyl-sn-glycerol-3-phosphate acyltransferase</fullName>
    </submittedName>
</protein>
<keyword evidence="2" id="KW-0444">Lipid biosynthesis</keyword>
<evidence type="ECO:0000256" key="3">
    <source>
        <dbReference type="ARBA" id="ARBA00022679"/>
    </source>
</evidence>
<dbReference type="PANTHER" id="PTHR10434:SF64">
    <property type="entry name" value="1-ACYL-SN-GLYCEROL-3-PHOSPHATE ACYLTRANSFERASE-RELATED"/>
    <property type="match status" value="1"/>
</dbReference>
<dbReference type="PANTHER" id="PTHR10434">
    <property type="entry name" value="1-ACYL-SN-GLYCEROL-3-PHOSPHATE ACYLTRANSFERASE"/>
    <property type="match status" value="1"/>
</dbReference>
<organism evidence="8 9">
    <name type="scientific">Aequorivita viscosa</name>
    <dbReference type="NCBI Taxonomy" id="797419"/>
    <lineage>
        <taxon>Bacteria</taxon>
        <taxon>Pseudomonadati</taxon>
        <taxon>Bacteroidota</taxon>
        <taxon>Flavobacteriia</taxon>
        <taxon>Flavobacteriales</taxon>
        <taxon>Flavobacteriaceae</taxon>
        <taxon>Aequorivita</taxon>
    </lineage>
</organism>
<evidence type="ECO:0000313" key="8">
    <source>
        <dbReference type="EMBL" id="SHI56466.1"/>
    </source>
</evidence>
<dbReference type="SUPFAM" id="SSF69593">
    <property type="entry name" value="Glycerol-3-phosphate (1)-acyltransferase"/>
    <property type="match status" value="1"/>
</dbReference>
<sequence length="247" mass="28469">MKALFKIISYPFSVLFYLLFGITILIFHPIQWAAFNWFGYSGHKKTVDIFNWSLLRCLNVLGTTFHVKISENIPENAPIIIVSNHQSMWDISPISWYLRKHHPKFISKIELGKGIPSISYNLRHGGSILIDRKNPRQAIVEMVKFSNYLQQHNRSGVIFPEGTRSKTGIPKPFRRTGLQTLFKKIPNGYVVPVTINNSWKLQRNGMFPIQMGVRLELIAHPAIKISDYEVETLIDKVEETVVSKVHK</sequence>
<dbReference type="CDD" id="cd07989">
    <property type="entry name" value="LPLAT_AGPAT-like"/>
    <property type="match status" value="1"/>
</dbReference>
<feature type="domain" description="Phospholipid/glycerol acyltransferase" evidence="7">
    <location>
        <begin position="79"/>
        <end position="198"/>
    </location>
</feature>
<keyword evidence="6" id="KW-1133">Transmembrane helix</keyword>
<evidence type="ECO:0000256" key="4">
    <source>
        <dbReference type="ARBA" id="ARBA00023098"/>
    </source>
</evidence>
<evidence type="ECO:0000256" key="1">
    <source>
        <dbReference type="ARBA" id="ARBA00005189"/>
    </source>
</evidence>
<keyword evidence="3 8" id="KW-0808">Transferase</keyword>
<dbReference type="OrthoDB" id="9803035at2"/>
<dbReference type="Proteomes" id="UP000184172">
    <property type="component" value="Unassembled WGS sequence"/>
</dbReference>
<dbReference type="GO" id="GO:0006654">
    <property type="term" value="P:phosphatidic acid biosynthetic process"/>
    <property type="evidence" value="ECO:0007669"/>
    <property type="project" value="TreeGrafter"/>
</dbReference>
<evidence type="ECO:0000256" key="5">
    <source>
        <dbReference type="ARBA" id="ARBA00023315"/>
    </source>
</evidence>
<dbReference type="AlphaFoldDB" id="A0A1M6C626"/>
<evidence type="ECO:0000313" key="9">
    <source>
        <dbReference type="Proteomes" id="UP000184172"/>
    </source>
</evidence>
<comment type="pathway">
    <text evidence="1">Lipid metabolism.</text>
</comment>
<dbReference type="RefSeq" id="WP_073215018.1">
    <property type="nucleotide sequence ID" value="NZ_FNNS01000003.1"/>
</dbReference>
<dbReference type="InterPro" id="IPR002123">
    <property type="entry name" value="Plipid/glycerol_acylTrfase"/>
</dbReference>
<dbReference type="EMBL" id="FQYV01000003">
    <property type="protein sequence ID" value="SHI56466.1"/>
    <property type="molecule type" value="Genomic_DNA"/>
</dbReference>
<dbReference type="Pfam" id="PF01553">
    <property type="entry name" value="Acyltransferase"/>
    <property type="match status" value="1"/>
</dbReference>
<evidence type="ECO:0000256" key="6">
    <source>
        <dbReference type="SAM" id="Phobius"/>
    </source>
</evidence>
<keyword evidence="6" id="KW-0812">Transmembrane</keyword>
<keyword evidence="5 8" id="KW-0012">Acyltransferase</keyword>
<feature type="transmembrane region" description="Helical" evidence="6">
    <location>
        <begin position="7"/>
        <end position="27"/>
    </location>
</feature>
<reference evidence="9" key="1">
    <citation type="submission" date="2016-11" db="EMBL/GenBank/DDBJ databases">
        <authorList>
            <person name="Varghese N."/>
            <person name="Submissions S."/>
        </authorList>
    </citation>
    <scope>NUCLEOTIDE SEQUENCE [LARGE SCALE GENOMIC DNA]</scope>
    <source>
        <strain evidence="9">DSM 26349</strain>
    </source>
</reference>
<accession>A0A1M6C626</accession>
<evidence type="ECO:0000259" key="7">
    <source>
        <dbReference type="SMART" id="SM00563"/>
    </source>
</evidence>
<proteinExistence type="predicted"/>
<dbReference type="GO" id="GO:0003841">
    <property type="term" value="F:1-acylglycerol-3-phosphate O-acyltransferase activity"/>
    <property type="evidence" value="ECO:0007669"/>
    <property type="project" value="TreeGrafter"/>
</dbReference>